<dbReference type="Proteomes" id="UP000596742">
    <property type="component" value="Unassembled WGS sequence"/>
</dbReference>
<evidence type="ECO:0000256" key="1">
    <source>
        <dbReference type="ARBA" id="ARBA00002362"/>
    </source>
</evidence>
<dbReference type="GO" id="GO:0005829">
    <property type="term" value="C:cytosol"/>
    <property type="evidence" value="ECO:0007669"/>
    <property type="project" value="TreeGrafter"/>
</dbReference>
<evidence type="ECO:0000256" key="7">
    <source>
        <dbReference type="ARBA" id="ARBA00031303"/>
    </source>
</evidence>
<comment type="subunit">
    <text evidence="3">Component of the 19S proteasome regulatory particle complex. The 26S proteasome consists of a 20S core particle (CP) and two 19S regulatory subunits (RP). The regulatory particle is made of a lid composed of 9 subunits including PSMD13, a base containing 6 ATPases and few additional components.</text>
</comment>
<evidence type="ECO:0000256" key="8">
    <source>
        <dbReference type="ARBA" id="ARBA00032323"/>
    </source>
</evidence>
<dbReference type="SUPFAM" id="SSF46785">
    <property type="entry name" value="Winged helix' DNA-binding domain"/>
    <property type="match status" value="1"/>
</dbReference>
<dbReference type="InterPro" id="IPR036390">
    <property type="entry name" value="WH_DNA-bd_sf"/>
</dbReference>
<dbReference type="Pfam" id="PF22037">
    <property type="entry name" value="PSD13_N"/>
    <property type="match status" value="1"/>
</dbReference>
<dbReference type="PROSITE" id="PS50250">
    <property type="entry name" value="PCI"/>
    <property type="match status" value="1"/>
</dbReference>
<dbReference type="GO" id="GO:0006511">
    <property type="term" value="P:ubiquitin-dependent protein catabolic process"/>
    <property type="evidence" value="ECO:0007669"/>
    <property type="project" value="TreeGrafter"/>
</dbReference>
<gene>
    <name evidence="10" type="ORF">MGAL_10B048711</name>
</gene>
<comment type="caution">
    <text evidence="10">The sequence shown here is derived from an EMBL/GenBank/DDBJ whole genome shotgun (WGS) entry which is preliminary data.</text>
</comment>
<dbReference type="InterPro" id="IPR000717">
    <property type="entry name" value="PCI_dom"/>
</dbReference>
<name>A0A8B6FUG8_MYTGA</name>
<evidence type="ECO:0000313" key="10">
    <source>
        <dbReference type="EMBL" id="VDI54888.1"/>
    </source>
</evidence>
<evidence type="ECO:0000256" key="4">
    <source>
        <dbReference type="ARBA" id="ARBA00015732"/>
    </source>
</evidence>
<dbReference type="GO" id="GO:0008541">
    <property type="term" value="C:proteasome regulatory particle, lid subcomplex"/>
    <property type="evidence" value="ECO:0007669"/>
    <property type="project" value="TreeGrafter"/>
</dbReference>
<dbReference type="AlphaFoldDB" id="A0A8B6FUG8"/>
<keyword evidence="11" id="KW-1185">Reference proteome</keyword>
<evidence type="ECO:0000256" key="5">
    <source>
        <dbReference type="ARBA" id="ARBA00022942"/>
    </source>
</evidence>
<dbReference type="OrthoDB" id="1093at2759"/>
<evidence type="ECO:0000259" key="9">
    <source>
        <dbReference type="PROSITE" id="PS50250"/>
    </source>
</evidence>
<evidence type="ECO:0000256" key="3">
    <source>
        <dbReference type="ARBA" id="ARBA00011441"/>
    </source>
</evidence>
<dbReference type="Pfam" id="PF01399">
    <property type="entry name" value="PCI"/>
    <property type="match status" value="1"/>
</dbReference>
<evidence type="ECO:0000313" key="11">
    <source>
        <dbReference type="Proteomes" id="UP000596742"/>
    </source>
</evidence>
<evidence type="ECO:0000256" key="6">
    <source>
        <dbReference type="ARBA" id="ARBA00029749"/>
    </source>
</evidence>
<dbReference type="PANTHER" id="PTHR10539:SF0">
    <property type="entry name" value="26S PROTEASOME NON-ATPASE REGULATORY SUBUNIT 13"/>
    <property type="match status" value="1"/>
</dbReference>
<sequence length="378" mass="43280">MPRDVGAFLAEQQRKATGDVATEWGQLEEFYNKKLWHQLTLRLLKFVKHPTFAKGDGLVKLYEHFISDFEHRINPLALAEMGVCIVRQITDPKAGVEFLEKLKEKVKASDEARVLCMTSSGLICLRTKEMEKTKTLVEECHGIMETFDGVTTVHSRFYDLSSNYYKLMGNHADYYKEALRYLGCMQMEDITASEQVERAFNLGLAAVLGEGVYNFGELLAHPILESLKTTDKSWLVDLLFAFNSGNIPRFDELKRSWTTQPDLAANEIPMRQKISLLCLMEMTFKRPANDRQLTFKDISAETKLPVNEVELLVMKALSLGLVKGFIDEIDQKVSLTWVQPRVLDLQQVSTMQKRLEQWCSDVLTMEKLVELKAHDILT</sequence>
<protein>
    <recommendedName>
        <fullName evidence="4">26S proteasome non-ATPase regulatory subunit 13</fullName>
    </recommendedName>
    <alternativeName>
        <fullName evidence="6">26S proteasome regulatory subunit RPN9</fullName>
    </alternativeName>
    <alternativeName>
        <fullName evidence="8">26S proteasome regulatory subunit S11</fullName>
    </alternativeName>
    <alternativeName>
        <fullName evidence="7">26S proteasome regulatory subunit p40.5</fullName>
    </alternativeName>
</protein>
<dbReference type="EMBL" id="UYJE01007443">
    <property type="protein sequence ID" value="VDI54888.1"/>
    <property type="molecule type" value="Genomic_DNA"/>
</dbReference>
<dbReference type="InterPro" id="IPR035298">
    <property type="entry name" value="PSMD13"/>
</dbReference>
<dbReference type="GO" id="GO:0005634">
    <property type="term" value="C:nucleus"/>
    <property type="evidence" value="ECO:0007669"/>
    <property type="project" value="TreeGrafter"/>
</dbReference>
<reference evidence="10" key="1">
    <citation type="submission" date="2018-11" db="EMBL/GenBank/DDBJ databases">
        <authorList>
            <person name="Alioto T."/>
            <person name="Alioto T."/>
        </authorList>
    </citation>
    <scope>NUCLEOTIDE SEQUENCE</scope>
</reference>
<accession>A0A8B6FUG8</accession>
<keyword evidence="5 10" id="KW-0647">Proteasome</keyword>
<dbReference type="GO" id="GO:0005198">
    <property type="term" value="F:structural molecule activity"/>
    <property type="evidence" value="ECO:0007669"/>
    <property type="project" value="TreeGrafter"/>
</dbReference>
<comment type="function">
    <text evidence="1">Component of the 26S proteasome, a multiprotein complex involved in the ATP-dependent degradation of ubiquitinated proteins. This complex plays a key role in the maintenance of protein homeostasis by removing misfolded or damaged proteins, which could impair cellular functions, and by removing proteins whose functions are no longer required. Therefore, the proteasome participates in numerous cellular processes, including cell cycle progression, apoptosis, or DNA damage repair.</text>
</comment>
<feature type="domain" description="PCI" evidence="9">
    <location>
        <begin position="173"/>
        <end position="340"/>
    </location>
</feature>
<dbReference type="PANTHER" id="PTHR10539">
    <property type="entry name" value="26S PROTEASOME NON-ATPASE REGULATORY SUBUNIT 13"/>
    <property type="match status" value="1"/>
</dbReference>
<organism evidence="10 11">
    <name type="scientific">Mytilus galloprovincialis</name>
    <name type="common">Mediterranean mussel</name>
    <dbReference type="NCBI Taxonomy" id="29158"/>
    <lineage>
        <taxon>Eukaryota</taxon>
        <taxon>Metazoa</taxon>
        <taxon>Spiralia</taxon>
        <taxon>Lophotrochozoa</taxon>
        <taxon>Mollusca</taxon>
        <taxon>Bivalvia</taxon>
        <taxon>Autobranchia</taxon>
        <taxon>Pteriomorphia</taxon>
        <taxon>Mytilida</taxon>
        <taxon>Mytiloidea</taxon>
        <taxon>Mytilidae</taxon>
        <taxon>Mytilinae</taxon>
        <taxon>Mytilus</taxon>
    </lineage>
</organism>
<dbReference type="SMART" id="SM00088">
    <property type="entry name" value="PINT"/>
    <property type="match status" value="1"/>
</dbReference>
<proteinExistence type="inferred from homology"/>
<evidence type="ECO:0000256" key="2">
    <source>
        <dbReference type="ARBA" id="ARBA00006207"/>
    </source>
</evidence>
<comment type="similarity">
    <text evidence="2">Belongs to the proteasome subunit S11 family.</text>
</comment>
<dbReference type="InterPro" id="IPR054179">
    <property type="entry name" value="PSD13_N"/>
</dbReference>